<dbReference type="Proteomes" id="UP000469440">
    <property type="component" value="Unassembled WGS sequence"/>
</dbReference>
<sequence>MYKLLESKMTFVGMTKKQLAQEMGLGYNTLLAKFKHESSFSLDEAAEIKRIVDAPESIEVLFELLPGRKAG</sequence>
<evidence type="ECO:0000313" key="1">
    <source>
        <dbReference type="EMBL" id="MVB11361.1"/>
    </source>
</evidence>
<gene>
    <name evidence="1" type="ORF">CAFE_20750</name>
</gene>
<evidence type="ECO:0000313" key="2">
    <source>
        <dbReference type="Proteomes" id="UP000469440"/>
    </source>
</evidence>
<keyword evidence="2" id="KW-1185">Reference proteome</keyword>
<dbReference type="RefSeq" id="WP_156990607.1">
    <property type="nucleotide sequence ID" value="NZ_VWXL01000053.1"/>
</dbReference>
<dbReference type="OrthoDB" id="2064246at2"/>
<dbReference type="EMBL" id="VWXL01000053">
    <property type="protein sequence ID" value="MVB11361.1"/>
    <property type="molecule type" value="Genomic_DNA"/>
</dbReference>
<evidence type="ECO:0008006" key="3">
    <source>
        <dbReference type="Google" id="ProtNLM"/>
    </source>
</evidence>
<accession>A0A6N8HZS9</accession>
<protein>
    <recommendedName>
        <fullName evidence="3">HTH cro/C1-type domain-containing protein</fullName>
    </recommendedName>
</protein>
<dbReference type="SUPFAM" id="SSF47413">
    <property type="entry name" value="lambda repressor-like DNA-binding domains"/>
    <property type="match status" value="1"/>
</dbReference>
<dbReference type="GO" id="GO:0003677">
    <property type="term" value="F:DNA binding"/>
    <property type="evidence" value="ECO:0007669"/>
    <property type="project" value="InterPro"/>
</dbReference>
<reference evidence="1 2" key="1">
    <citation type="submission" date="2019-09" db="EMBL/GenBank/DDBJ databases">
        <title>Genome sequence of Clostridium sp. EA1.</title>
        <authorList>
            <person name="Poehlein A."/>
            <person name="Bengelsdorf F.R."/>
            <person name="Daniel R."/>
        </authorList>
    </citation>
    <scope>NUCLEOTIDE SEQUENCE [LARGE SCALE GENOMIC DNA]</scope>
    <source>
        <strain evidence="1 2">EA1</strain>
    </source>
</reference>
<organism evidence="1 2">
    <name type="scientific">Caproicibacter fermentans</name>
    <dbReference type="NCBI Taxonomy" id="2576756"/>
    <lineage>
        <taxon>Bacteria</taxon>
        <taxon>Bacillati</taxon>
        <taxon>Bacillota</taxon>
        <taxon>Clostridia</taxon>
        <taxon>Eubacteriales</taxon>
        <taxon>Acutalibacteraceae</taxon>
        <taxon>Caproicibacter</taxon>
    </lineage>
</organism>
<dbReference type="InterPro" id="IPR010982">
    <property type="entry name" value="Lambda_DNA-bd_dom_sf"/>
</dbReference>
<dbReference type="AlphaFoldDB" id="A0A6N8HZS9"/>
<proteinExistence type="predicted"/>
<name>A0A6N8HZS9_9FIRM</name>
<comment type="caution">
    <text evidence="1">The sequence shown here is derived from an EMBL/GenBank/DDBJ whole genome shotgun (WGS) entry which is preliminary data.</text>
</comment>